<dbReference type="Ensembl" id="ENSHHUT00000087107.1">
    <property type="protein sequence ID" value="ENSHHUP00000084464.1"/>
    <property type="gene ID" value="ENSHHUG00000048979.1"/>
</dbReference>
<feature type="domain" description="Ig-like" evidence="2">
    <location>
        <begin position="78"/>
        <end position="197"/>
    </location>
</feature>
<keyword evidence="1" id="KW-0732">Signal</keyword>
<reference evidence="4" key="1">
    <citation type="submission" date="2018-06" db="EMBL/GenBank/DDBJ databases">
        <title>Genome assembly of Danube salmon.</title>
        <authorList>
            <person name="Macqueen D.J."/>
            <person name="Gundappa M.K."/>
        </authorList>
    </citation>
    <scope>NUCLEOTIDE SEQUENCE [LARGE SCALE GENOMIC DNA]</scope>
</reference>
<protein>
    <recommendedName>
        <fullName evidence="2">Ig-like domain-containing protein</fullName>
    </recommendedName>
</protein>
<evidence type="ECO:0000313" key="4">
    <source>
        <dbReference type="Proteomes" id="UP000314982"/>
    </source>
</evidence>
<feature type="chain" id="PRO_5021449154" description="Ig-like domain-containing protein" evidence="1">
    <location>
        <begin position="28"/>
        <end position="255"/>
    </location>
</feature>
<dbReference type="STRING" id="62062.ENSHHUP00000084464"/>
<dbReference type="Proteomes" id="UP000314982">
    <property type="component" value="Unassembled WGS sequence"/>
</dbReference>
<evidence type="ECO:0000313" key="3">
    <source>
        <dbReference type="Ensembl" id="ENSHHUP00000084464.1"/>
    </source>
</evidence>
<reference evidence="3" key="2">
    <citation type="submission" date="2025-08" db="UniProtKB">
        <authorList>
            <consortium name="Ensembl"/>
        </authorList>
    </citation>
    <scope>IDENTIFICATION</scope>
</reference>
<dbReference type="PROSITE" id="PS50835">
    <property type="entry name" value="IG_LIKE"/>
    <property type="match status" value="1"/>
</dbReference>
<accession>A0A4W5RJ97</accession>
<sequence length="255" mass="28991">WMDSPRVFTCHISSVILTGIILTVLETSECFLSNTTNYVHILVSRPEYQNIYPASQVAWTADPRSAPKTLQNSTIKTPQHQMSVHIGEQSEDPGNFFGVSRELFIPCMAPQNLQNVSLTWTFTRTNEPTVILNYDSKTRRTSNLWEGRARLEQDQVLMGNGSILLRNPESQEHTGIYTCIFSGFQSRHVVQTQVNITVTPIGRCILIKCIGFLHYSYTSPQTHKDKQIVNEETQSVSQWRMSTTVRSHCGEQQPL</sequence>
<dbReference type="SUPFAM" id="SSF48726">
    <property type="entry name" value="Immunoglobulin"/>
    <property type="match status" value="1"/>
</dbReference>
<name>A0A4W5RJ97_9TELE</name>
<dbReference type="Pfam" id="PF07686">
    <property type="entry name" value="V-set"/>
    <property type="match status" value="1"/>
</dbReference>
<reference evidence="3" key="3">
    <citation type="submission" date="2025-09" db="UniProtKB">
        <authorList>
            <consortium name="Ensembl"/>
        </authorList>
    </citation>
    <scope>IDENTIFICATION</scope>
</reference>
<evidence type="ECO:0000256" key="1">
    <source>
        <dbReference type="SAM" id="SignalP"/>
    </source>
</evidence>
<proteinExistence type="predicted"/>
<dbReference type="GeneTree" id="ENSGT01120000271968"/>
<feature type="signal peptide" evidence="1">
    <location>
        <begin position="1"/>
        <end position="27"/>
    </location>
</feature>
<keyword evidence="4" id="KW-1185">Reference proteome</keyword>
<organism evidence="3 4">
    <name type="scientific">Hucho hucho</name>
    <name type="common">huchen</name>
    <dbReference type="NCBI Taxonomy" id="62062"/>
    <lineage>
        <taxon>Eukaryota</taxon>
        <taxon>Metazoa</taxon>
        <taxon>Chordata</taxon>
        <taxon>Craniata</taxon>
        <taxon>Vertebrata</taxon>
        <taxon>Euteleostomi</taxon>
        <taxon>Actinopterygii</taxon>
        <taxon>Neopterygii</taxon>
        <taxon>Teleostei</taxon>
        <taxon>Protacanthopterygii</taxon>
        <taxon>Salmoniformes</taxon>
        <taxon>Salmonidae</taxon>
        <taxon>Salmoninae</taxon>
        <taxon>Hucho</taxon>
    </lineage>
</organism>
<dbReference type="InterPro" id="IPR013783">
    <property type="entry name" value="Ig-like_fold"/>
</dbReference>
<dbReference type="InterPro" id="IPR036179">
    <property type="entry name" value="Ig-like_dom_sf"/>
</dbReference>
<evidence type="ECO:0000259" key="2">
    <source>
        <dbReference type="PROSITE" id="PS50835"/>
    </source>
</evidence>
<dbReference type="Gene3D" id="2.60.40.10">
    <property type="entry name" value="Immunoglobulins"/>
    <property type="match status" value="1"/>
</dbReference>
<dbReference type="AlphaFoldDB" id="A0A4W5RJ97"/>
<dbReference type="InterPro" id="IPR007110">
    <property type="entry name" value="Ig-like_dom"/>
</dbReference>
<dbReference type="InterPro" id="IPR013106">
    <property type="entry name" value="Ig_V-set"/>
</dbReference>